<dbReference type="EMBL" id="JPUA01000024">
    <property type="protein sequence ID" value="OWV30179.1"/>
    <property type="molecule type" value="Genomic_DNA"/>
</dbReference>
<keyword evidence="4" id="KW-1185">Reference proteome</keyword>
<evidence type="ECO:0000256" key="2">
    <source>
        <dbReference type="SAM" id="Phobius"/>
    </source>
</evidence>
<gene>
    <name evidence="3" type="ORF">JI62_08185</name>
</gene>
<keyword evidence="2" id="KW-0812">Transmembrane</keyword>
<organism evidence="3 4">
    <name type="scientific">Halomonas campaniensis</name>
    <dbReference type="NCBI Taxonomy" id="213554"/>
    <lineage>
        <taxon>Bacteria</taxon>
        <taxon>Pseudomonadati</taxon>
        <taxon>Pseudomonadota</taxon>
        <taxon>Gammaproteobacteria</taxon>
        <taxon>Oceanospirillales</taxon>
        <taxon>Halomonadaceae</taxon>
        <taxon>Halomonas</taxon>
    </lineage>
</organism>
<evidence type="ECO:0008006" key="5">
    <source>
        <dbReference type="Google" id="ProtNLM"/>
    </source>
</evidence>
<reference evidence="3 4" key="1">
    <citation type="submission" date="2014-08" db="EMBL/GenBank/DDBJ databases">
        <title>Draft genome sequence of a novel L-asparaginase producing marine bacterium, Halomonas campaniensis.</title>
        <authorList>
            <person name="Sundarakrishnan B."/>
            <person name="Moushumi Priya A."/>
            <person name="Raman G."/>
            <person name="Sakthivel N."/>
            <person name="Park S."/>
            <person name="Jayachandran S."/>
        </authorList>
    </citation>
    <scope>NUCLEOTIDE SEQUENCE [LARGE SCALE GENOMIC DNA]</scope>
    <source>
        <strain evidence="3 4">SK03</strain>
    </source>
</reference>
<dbReference type="InterPro" id="IPR020269">
    <property type="entry name" value="Phage_Mu_Releasin"/>
</dbReference>
<keyword evidence="2" id="KW-0472">Membrane</keyword>
<feature type="transmembrane region" description="Helical" evidence="2">
    <location>
        <begin position="12"/>
        <end position="32"/>
    </location>
</feature>
<protein>
    <recommendedName>
        <fullName evidence="5">DUF2730 domain-containing protein</fullName>
    </recommendedName>
</protein>
<evidence type="ECO:0000313" key="4">
    <source>
        <dbReference type="Proteomes" id="UP000197334"/>
    </source>
</evidence>
<accession>A0A246S177</accession>
<evidence type="ECO:0000313" key="3">
    <source>
        <dbReference type="EMBL" id="OWV30179.1"/>
    </source>
</evidence>
<sequence>MEPINWSAAKVAFDVIQAIFTGAVAVYVYLINKHRASQTAIKTTNKRIDSVEKKVDSLEHQLERLPNHEDLNKLQEQMTQTNLLLAEISASQKAMARQVNRMDDYLMNNQPRGGH</sequence>
<proteinExistence type="predicted"/>
<keyword evidence="2" id="KW-1133">Transmembrane helix</keyword>
<dbReference type="Proteomes" id="UP000197334">
    <property type="component" value="Unassembled WGS sequence"/>
</dbReference>
<dbReference type="Pfam" id="PF10805">
    <property type="entry name" value="DUF2730"/>
    <property type="match status" value="1"/>
</dbReference>
<evidence type="ECO:0000256" key="1">
    <source>
        <dbReference type="SAM" id="Coils"/>
    </source>
</evidence>
<dbReference type="AlphaFoldDB" id="A0A246S177"/>
<comment type="caution">
    <text evidence="3">The sequence shown here is derived from an EMBL/GenBank/DDBJ whole genome shotgun (WGS) entry which is preliminary data.</text>
</comment>
<name>A0A246S177_9GAMM</name>
<keyword evidence="1" id="KW-0175">Coiled coil</keyword>
<dbReference type="Gene3D" id="1.20.1270.70">
    <property type="entry name" value="Designed single chain three-helix bundle"/>
    <property type="match status" value="1"/>
</dbReference>
<feature type="coiled-coil region" evidence="1">
    <location>
        <begin position="41"/>
        <end position="91"/>
    </location>
</feature>